<keyword evidence="2" id="KW-0680">Restriction system</keyword>
<dbReference type="Proteomes" id="UP001304419">
    <property type="component" value="Chromosome 1"/>
</dbReference>
<dbReference type="PANTHER" id="PTHR30408">
    <property type="entry name" value="TYPE-1 RESTRICTION ENZYME ECOKI SPECIFICITY PROTEIN"/>
    <property type="match status" value="1"/>
</dbReference>
<dbReference type="RefSeq" id="WP_226898997.1">
    <property type="nucleotide sequence ID" value="NZ_CBCSDF010000002.1"/>
</dbReference>
<keyword evidence="3" id="KW-0238">DNA-binding</keyword>
<evidence type="ECO:0000259" key="4">
    <source>
        <dbReference type="Pfam" id="PF01420"/>
    </source>
</evidence>
<keyword evidence="5" id="KW-0540">Nuclease</keyword>
<keyword evidence="5" id="KW-0378">Hydrolase</keyword>
<gene>
    <name evidence="5" type="ORF">R5H13_06160</name>
</gene>
<organism evidence="5 6">
    <name type="scientific">Pseudoalteromonas maricaloris</name>
    <dbReference type="NCBI Taxonomy" id="184924"/>
    <lineage>
        <taxon>Bacteria</taxon>
        <taxon>Pseudomonadati</taxon>
        <taxon>Pseudomonadota</taxon>
        <taxon>Gammaproteobacteria</taxon>
        <taxon>Alteromonadales</taxon>
        <taxon>Pseudoalteromonadaceae</taxon>
        <taxon>Pseudoalteromonas</taxon>
    </lineage>
</organism>
<keyword evidence="5" id="KW-0255">Endonuclease</keyword>
<dbReference type="InterPro" id="IPR000055">
    <property type="entry name" value="Restrct_endonuc_typeI_TRD"/>
</dbReference>
<dbReference type="EMBL" id="CP137578">
    <property type="protein sequence ID" value="WOX29847.1"/>
    <property type="molecule type" value="Genomic_DNA"/>
</dbReference>
<keyword evidence="6" id="KW-1185">Reference proteome</keyword>
<dbReference type="SUPFAM" id="SSF116734">
    <property type="entry name" value="DNA methylase specificity domain"/>
    <property type="match status" value="2"/>
</dbReference>
<proteinExistence type="inferred from homology"/>
<evidence type="ECO:0000256" key="3">
    <source>
        <dbReference type="ARBA" id="ARBA00023125"/>
    </source>
</evidence>
<evidence type="ECO:0000313" key="5">
    <source>
        <dbReference type="EMBL" id="WOX29847.1"/>
    </source>
</evidence>
<evidence type="ECO:0000313" key="6">
    <source>
        <dbReference type="Proteomes" id="UP001304419"/>
    </source>
</evidence>
<dbReference type="Pfam" id="PF01420">
    <property type="entry name" value="Methylase_S"/>
    <property type="match status" value="1"/>
</dbReference>
<name>A0ABZ0MDG1_9GAMM</name>
<dbReference type="Gene3D" id="3.90.220.20">
    <property type="entry name" value="DNA methylase specificity domains"/>
    <property type="match status" value="2"/>
</dbReference>
<accession>A0ABZ0MDG1</accession>
<dbReference type="PANTHER" id="PTHR30408:SF12">
    <property type="entry name" value="TYPE I RESTRICTION ENZYME MJAVIII SPECIFICITY SUBUNIT"/>
    <property type="match status" value="1"/>
</dbReference>
<evidence type="ECO:0000256" key="2">
    <source>
        <dbReference type="ARBA" id="ARBA00022747"/>
    </source>
</evidence>
<comment type="similarity">
    <text evidence="1">Belongs to the type-I restriction system S methylase family.</text>
</comment>
<protein>
    <submittedName>
        <fullName evidence="5">Restriction endonuclease subunit S</fullName>
    </submittedName>
</protein>
<dbReference type="InterPro" id="IPR052021">
    <property type="entry name" value="Type-I_RS_S_subunit"/>
</dbReference>
<evidence type="ECO:0000256" key="1">
    <source>
        <dbReference type="ARBA" id="ARBA00010923"/>
    </source>
</evidence>
<dbReference type="GO" id="GO:0004519">
    <property type="term" value="F:endonuclease activity"/>
    <property type="evidence" value="ECO:0007669"/>
    <property type="project" value="UniProtKB-KW"/>
</dbReference>
<sequence length="440" mass="50494">MAELASMQKYESYKDSGVDWLGDIPSEWNVTPGFNAYAENKRNNKGMKEERVLSLSYGKIIVKPKEKLVGLVPESFETYQVVEPGDLIIRCMDLQNDKTSLRTGLSENHGIITSAYLNLKINERFDSKFLYYYLHSLDTTKVLYKFGTGLRQNLSFQDFYRLPVIDIPKNLQTAIANFLDKKTAQIDEAIAIKEKQIELLKERKQIIIQQAVTQGLNPNTPMKDSGLDWVGQIPEHWEIEKLFGLCRFVRGNSAFAKDELLSNGKYVALQYGKTYKVDEINNSFEFYVNDEFYKESQVVNFGDIILISTSETIEDLGHSAIYNRNNVGLLGGEQLLIKPNNDLLDPYYIYYSTKLFSKELRKYATGIKVFRFNINDLKTIYTVVPPKEEQVKIATYIKDSLDQVDRVINLQHQQIEKLKEYKTTLINSAVTGKIKVPGVV</sequence>
<dbReference type="InterPro" id="IPR044946">
    <property type="entry name" value="Restrct_endonuc_typeI_TRD_sf"/>
</dbReference>
<dbReference type="Gene3D" id="1.10.287.1120">
    <property type="entry name" value="Bipartite methylase S protein"/>
    <property type="match status" value="1"/>
</dbReference>
<reference evidence="5 6" key="1">
    <citation type="submission" date="2023-10" db="EMBL/GenBank/DDBJ databases">
        <title>To unveil natural product biosynthetic capacity in Pseudoalteromonas.</title>
        <authorList>
            <person name="Wang J."/>
        </authorList>
    </citation>
    <scope>NUCLEOTIDE SEQUENCE [LARGE SCALE GENOMIC DNA]</scope>
    <source>
        <strain evidence="5 6">DSM 15914</strain>
    </source>
</reference>
<feature type="domain" description="Type I restriction modification DNA specificity" evidence="4">
    <location>
        <begin position="234"/>
        <end position="419"/>
    </location>
</feature>